<dbReference type="AlphaFoldDB" id="A0ABD2Q5R8"/>
<dbReference type="InterPro" id="IPR054446">
    <property type="entry name" value="CIMIP3-like"/>
</dbReference>
<proteinExistence type="predicted"/>
<evidence type="ECO:0000313" key="1">
    <source>
        <dbReference type="EMBL" id="KAL3314875.1"/>
    </source>
</evidence>
<evidence type="ECO:0000313" key="2">
    <source>
        <dbReference type="Proteomes" id="UP001626550"/>
    </source>
</evidence>
<gene>
    <name evidence="1" type="ORF">Ciccas_006498</name>
</gene>
<organism evidence="1 2">
    <name type="scientific">Cichlidogyrus casuarinus</name>
    <dbReference type="NCBI Taxonomy" id="1844966"/>
    <lineage>
        <taxon>Eukaryota</taxon>
        <taxon>Metazoa</taxon>
        <taxon>Spiralia</taxon>
        <taxon>Lophotrochozoa</taxon>
        <taxon>Platyhelminthes</taxon>
        <taxon>Monogenea</taxon>
        <taxon>Monopisthocotylea</taxon>
        <taxon>Dactylogyridea</taxon>
        <taxon>Ancyrocephalidae</taxon>
        <taxon>Cichlidogyrus</taxon>
    </lineage>
</organism>
<dbReference type="Proteomes" id="UP001626550">
    <property type="component" value="Unassembled WGS sequence"/>
</dbReference>
<comment type="caution">
    <text evidence="1">The sequence shown here is derived from an EMBL/GenBank/DDBJ whole genome shotgun (WGS) entry which is preliminary data.</text>
</comment>
<reference evidence="1 2" key="1">
    <citation type="submission" date="2024-11" db="EMBL/GenBank/DDBJ databases">
        <title>Adaptive evolution of stress response genes in parasites aligns with host niche diversity.</title>
        <authorList>
            <person name="Hahn C."/>
            <person name="Resl P."/>
        </authorList>
    </citation>
    <scope>NUCLEOTIDE SEQUENCE [LARGE SCALE GENOMIC DNA]</scope>
    <source>
        <strain evidence="1">EGGRZ-B1_66</strain>
        <tissue evidence="1">Body</tissue>
    </source>
</reference>
<dbReference type="EMBL" id="JBJKFK010000883">
    <property type="protein sequence ID" value="KAL3314875.1"/>
    <property type="molecule type" value="Genomic_DNA"/>
</dbReference>
<dbReference type="Pfam" id="PF22581">
    <property type="entry name" value="CIMIP3"/>
    <property type="match status" value="1"/>
</dbReference>
<protein>
    <submittedName>
        <fullName evidence="1">Uncharacterized protein</fullName>
    </submittedName>
</protein>
<name>A0ABD2Q5R8_9PLAT</name>
<accession>A0ABD2Q5R8</accession>
<sequence length="137" mass="15536">MATSPRHDEWQYMELSRLTRLGLGARRLQKRENSTLTSHGSTLEDDSTSSLAGISFVSSSQASLDHNTMQPFSTLKSCVTCGYYFDCDRGHYKEKIDVQPVNVVAWRPPKVVSITELRDSSNKERLAPKKKVARRMK</sequence>
<keyword evidence="2" id="KW-1185">Reference proteome</keyword>